<comment type="caution">
    <text evidence="3">The sequence shown here is derived from an EMBL/GenBank/DDBJ whole genome shotgun (WGS) entry which is preliminary data.</text>
</comment>
<evidence type="ECO:0000259" key="2">
    <source>
        <dbReference type="Pfam" id="PF13276"/>
    </source>
</evidence>
<accession>A0AB36CNF7</accession>
<dbReference type="Proteomes" id="UP000544551">
    <property type="component" value="Unassembled WGS sequence"/>
</dbReference>
<dbReference type="EMBL" id="JABAFZ010000010">
    <property type="protein sequence ID" value="NME90209.1"/>
    <property type="molecule type" value="Genomic_DNA"/>
</dbReference>
<dbReference type="Pfam" id="PF13276">
    <property type="entry name" value="HTH_21"/>
    <property type="match status" value="1"/>
</dbReference>
<feature type="domain" description="HTH-like" evidence="2">
    <location>
        <begin position="20"/>
        <end position="70"/>
    </location>
</feature>
<dbReference type="InterPro" id="IPR025948">
    <property type="entry name" value="HTH-like_dom"/>
</dbReference>
<sequence length="146" mass="16265">MAIASPSLVDLARVVCTTVALAERIRKVHTKNCSVYGVRKMWHALAHQGIDIGWEQSARLMRMAKVSGKPKGGSPITTDKPTGPDNRPNLKRICVHRFYRRCVLPPQCRLCLVGFDAARGVVFASTEPSFLLSIKSLLPLERWMIP</sequence>
<protein>
    <submittedName>
        <fullName evidence="3">Transposase</fullName>
    </submittedName>
</protein>
<evidence type="ECO:0000313" key="4">
    <source>
        <dbReference type="Proteomes" id="UP000544551"/>
    </source>
</evidence>
<dbReference type="AlphaFoldDB" id="A0AB36CNF7"/>
<name>A0AB36CNF7_9CORY</name>
<gene>
    <name evidence="3" type="ORF">HF853_11100</name>
</gene>
<feature type="region of interest" description="Disordered" evidence="1">
    <location>
        <begin position="66"/>
        <end position="85"/>
    </location>
</feature>
<evidence type="ECO:0000313" key="3">
    <source>
        <dbReference type="EMBL" id="NME90209.1"/>
    </source>
</evidence>
<evidence type="ECO:0000256" key="1">
    <source>
        <dbReference type="SAM" id="MobiDB-lite"/>
    </source>
</evidence>
<reference evidence="3 4" key="1">
    <citation type="submission" date="2020-04" db="EMBL/GenBank/DDBJ databases">
        <authorList>
            <person name="Hitch T.C.A."/>
            <person name="Wylensek D."/>
            <person name="Clavel T."/>
        </authorList>
    </citation>
    <scope>NUCLEOTIDE SEQUENCE [LARGE SCALE GENOMIC DNA]</scope>
    <source>
        <strain evidence="3 4">BL-383-APC-3D</strain>
    </source>
</reference>
<proteinExistence type="predicted"/>
<organism evidence="3 4">
    <name type="scientific">Corynebacterium stationis</name>
    <dbReference type="NCBI Taxonomy" id="1705"/>
    <lineage>
        <taxon>Bacteria</taxon>
        <taxon>Bacillati</taxon>
        <taxon>Actinomycetota</taxon>
        <taxon>Actinomycetes</taxon>
        <taxon>Mycobacteriales</taxon>
        <taxon>Corynebacteriaceae</taxon>
        <taxon>Corynebacterium</taxon>
    </lineage>
</organism>